<organism evidence="2 3">
    <name type="scientific">Phaeosphaeria nodorum (strain SN15 / ATCC MYA-4574 / FGSC 10173)</name>
    <name type="common">Glume blotch fungus</name>
    <name type="synonym">Parastagonospora nodorum</name>
    <dbReference type="NCBI Taxonomy" id="321614"/>
    <lineage>
        <taxon>Eukaryota</taxon>
        <taxon>Fungi</taxon>
        <taxon>Dikarya</taxon>
        <taxon>Ascomycota</taxon>
        <taxon>Pezizomycotina</taxon>
        <taxon>Dothideomycetes</taxon>
        <taxon>Pleosporomycetidae</taxon>
        <taxon>Pleosporales</taxon>
        <taxon>Pleosporineae</taxon>
        <taxon>Phaeosphaeriaceae</taxon>
        <taxon>Parastagonospora</taxon>
    </lineage>
</organism>
<dbReference type="KEGG" id="pno:SNOG_13353"/>
<feature type="compositionally biased region" description="Basic residues" evidence="1">
    <location>
        <begin position="57"/>
        <end position="71"/>
    </location>
</feature>
<sequence length="457" mass="51849">MDSSSSGVPLSPGSPGEAPPSPASLDSPHTESGPSSDPQIPDPTPSLGSPSPAQSVSKRRSRKRTKPKTPKKPASETQYTIKGIVGERLWLKENQEEVMTSNLIGIVKITFNNAPEQDRQTRKSEIVPPDFRRTSYETSITLSSNTSKATHAKHRDRKDLRLEAHNAFQAICVWDLMKDLNRERIERQLIWNKKEDPSSYISTFDSLDAALRRARFHYDESKRIGQRVFISTINNVGLVAATVSARCKTIVTITTKMGRSIPDVVKSSDHYFDVDIPVWIRDSRKPADRSDLTVEQFEELGVDMWISITELRRSNLSNGPKSRICTTRDYICAKGHDYEWLSCGPIAKSLIMDIVPFDGKVLHKRQTTKIIRSLDSTEPWIWSWNEKRWVLDAALTAIAEFRDMEAHQAREALKRKADGLSHEGEEQPVKRMKLIELTLVRPYMNFSTRRQSVIMAH</sequence>
<feature type="compositionally biased region" description="Low complexity" evidence="1">
    <location>
        <begin position="1"/>
        <end position="16"/>
    </location>
</feature>
<evidence type="ECO:0000313" key="2">
    <source>
        <dbReference type="EMBL" id="QRD05920.1"/>
    </source>
</evidence>
<dbReference type="Proteomes" id="UP000663193">
    <property type="component" value="Chromosome 19"/>
</dbReference>
<dbReference type="OrthoDB" id="5429427at2759"/>
<dbReference type="VEuPathDB" id="FungiDB:JI435_133530"/>
<dbReference type="OMA" id="MWMSITE"/>
<protein>
    <submittedName>
        <fullName evidence="2">Uncharacterized protein</fullName>
    </submittedName>
</protein>
<keyword evidence="3" id="KW-1185">Reference proteome</keyword>
<dbReference type="EMBL" id="CP069041">
    <property type="protein sequence ID" value="QRD05920.1"/>
    <property type="molecule type" value="Genomic_DNA"/>
</dbReference>
<feature type="region of interest" description="Disordered" evidence="1">
    <location>
        <begin position="1"/>
        <end position="79"/>
    </location>
</feature>
<evidence type="ECO:0000256" key="1">
    <source>
        <dbReference type="SAM" id="MobiDB-lite"/>
    </source>
</evidence>
<gene>
    <name evidence="2" type="ORF">JI435_133530</name>
</gene>
<evidence type="ECO:0000313" key="3">
    <source>
        <dbReference type="Proteomes" id="UP000663193"/>
    </source>
</evidence>
<dbReference type="RefSeq" id="XP_001803562.1">
    <property type="nucleotide sequence ID" value="XM_001803510.1"/>
</dbReference>
<proteinExistence type="predicted"/>
<dbReference type="AlphaFoldDB" id="A0A7U2I9V4"/>
<feature type="compositionally biased region" description="Polar residues" evidence="1">
    <location>
        <begin position="46"/>
        <end position="56"/>
    </location>
</feature>
<reference evidence="3" key="1">
    <citation type="journal article" date="2021" name="BMC Genomics">
        <title>Chromosome-level genome assembly and manually-curated proteome of model necrotroph Parastagonospora nodorum Sn15 reveals a genome-wide trove of candidate effector homologs, and redundancy of virulence-related functions within an accessory chromosome.</title>
        <authorList>
            <person name="Bertazzoni S."/>
            <person name="Jones D.A.B."/>
            <person name="Phan H.T."/>
            <person name="Tan K.-C."/>
            <person name="Hane J.K."/>
        </authorList>
    </citation>
    <scope>NUCLEOTIDE SEQUENCE [LARGE SCALE GENOMIC DNA]</scope>
    <source>
        <strain evidence="3">SN15 / ATCC MYA-4574 / FGSC 10173)</strain>
    </source>
</reference>
<accession>A0A7U2I9V4</accession>
<name>A0A7U2I9V4_PHANO</name>